<dbReference type="Gene3D" id="1.20.5.170">
    <property type="match status" value="1"/>
</dbReference>
<dbReference type="GO" id="GO:0006405">
    <property type="term" value="P:RNA export from nucleus"/>
    <property type="evidence" value="ECO:0007669"/>
    <property type="project" value="TreeGrafter"/>
</dbReference>
<feature type="compositionally biased region" description="Gly residues" evidence="9">
    <location>
        <begin position="52"/>
        <end position="63"/>
    </location>
</feature>
<organism evidence="11 12">
    <name type="scientific">Triparma verrucosa</name>
    <dbReference type="NCBI Taxonomy" id="1606542"/>
    <lineage>
        <taxon>Eukaryota</taxon>
        <taxon>Sar</taxon>
        <taxon>Stramenopiles</taxon>
        <taxon>Ochrophyta</taxon>
        <taxon>Bolidophyceae</taxon>
        <taxon>Parmales</taxon>
        <taxon>Triparmaceae</taxon>
        <taxon>Triparma</taxon>
    </lineage>
</organism>
<dbReference type="InterPro" id="IPR007758">
    <property type="entry name" value="Nucleoporin_NSP1_C"/>
</dbReference>
<dbReference type="Pfam" id="PF05064">
    <property type="entry name" value="Nsp1_C"/>
    <property type="match status" value="1"/>
</dbReference>
<keyword evidence="4" id="KW-0509">mRNA transport</keyword>
<dbReference type="PANTHER" id="PTHR12084:SF0">
    <property type="entry name" value="NUCLEAR PORE GLYCOPROTEIN P62"/>
    <property type="match status" value="1"/>
</dbReference>
<dbReference type="GO" id="GO:0017056">
    <property type="term" value="F:structural constituent of nuclear pore"/>
    <property type="evidence" value="ECO:0007669"/>
    <property type="project" value="InterPro"/>
</dbReference>
<dbReference type="GO" id="GO:0044613">
    <property type="term" value="C:nuclear pore central transport channel"/>
    <property type="evidence" value="ECO:0007669"/>
    <property type="project" value="TreeGrafter"/>
</dbReference>
<dbReference type="GO" id="GO:0051028">
    <property type="term" value="P:mRNA transport"/>
    <property type="evidence" value="ECO:0007669"/>
    <property type="project" value="UniProtKB-KW"/>
</dbReference>
<evidence type="ECO:0000259" key="10">
    <source>
        <dbReference type="Pfam" id="PF05064"/>
    </source>
</evidence>
<comment type="subcellular location">
    <subcellularLocation>
        <location evidence="1">Nucleus</location>
        <location evidence="1">Nuclear pore complex</location>
    </subcellularLocation>
</comment>
<comment type="caution">
    <text evidence="11">The sequence shown here is derived from an EMBL/GenBank/DDBJ whole genome shotgun (WGS) entry which is preliminary data.</text>
</comment>
<keyword evidence="5" id="KW-0653">Protein transport</keyword>
<dbReference type="Proteomes" id="UP001165160">
    <property type="component" value="Unassembled WGS sequence"/>
</dbReference>
<feature type="domain" description="Nucleoporin NSP1-like C-terminal" evidence="10">
    <location>
        <begin position="76"/>
        <end position="173"/>
    </location>
</feature>
<keyword evidence="3" id="KW-0813">Transport</keyword>
<evidence type="ECO:0000256" key="8">
    <source>
        <dbReference type="ARBA" id="ARBA00023242"/>
    </source>
</evidence>
<keyword evidence="8" id="KW-0539">Nucleus</keyword>
<feature type="compositionally biased region" description="Low complexity" evidence="9">
    <location>
        <begin position="17"/>
        <end position="50"/>
    </location>
</feature>
<evidence type="ECO:0000313" key="12">
    <source>
        <dbReference type="Proteomes" id="UP001165160"/>
    </source>
</evidence>
<dbReference type="GO" id="GO:0006606">
    <property type="term" value="P:protein import into nucleus"/>
    <property type="evidence" value="ECO:0007669"/>
    <property type="project" value="TreeGrafter"/>
</dbReference>
<protein>
    <recommendedName>
        <fullName evidence="10">Nucleoporin NSP1-like C-terminal domain-containing protein</fullName>
    </recommendedName>
</protein>
<keyword evidence="6" id="KW-0811">Translocation</keyword>
<dbReference type="AlphaFoldDB" id="A0A9W7FC74"/>
<dbReference type="GO" id="GO:0005543">
    <property type="term" value="F:phospholipid binding"/>
    <property type="evidence" value="ECO:0007669"/>
    <property type="project" value="TreeGrafter"/>
</dbReference>
<dbReference type="InterPro" id="IPR026010">
    <property type="entry name" value="NSP1/NUP62"/>
</dbReference>
<evidence type="ECO:0000256" key="4">
    <source>
        <dbReference type="ARBA" id="ARBA00022816"/>
    </source>
</evidence>
<keyword evidence="7" id="KW-0906">Nuclear pore complex</keyword>
<name>A0A9W7FC74_9STRA</name>
<evidence type="ECO:0000256" key="1">
    <source>
        <dbReference type="ARBA" id="ARBA00004567"/>
    </source>
</evidence>
<evidence type="ECO:0000256" key="6">
    <source>
        <dbReference type="ARBA" id="ARBA00023010"/>
    </source>
</evidence>
<dbReference type="EMBL" id="BRXX01000401">
    <property type="protein sequence ID" value="GMI09490.1"/>
    <property type="molecule type" value="Genomic_DNA"/>
</dbReference>
<evidence type="ECO:0000256" key="3">
    <source>
        <dbReference type="ARBA" id="ARBA00022448"/>
    </source>
</evidence>
<keyword evidence="12" id="KW-1185">Reference proteome</keyword>
<reference evidence="12" key="1">
    <citation type="journal article" date="2023" name="Commun. Biol.">
        <title>Genome analysis of Parmales, the sister group of diatoms, reveals the evolutionary specialization of diatoms from phago-mixotrophs to photoautotrophs.</title>
        <authorList>
            <person name="Ban H."/>
            <person name="Sato S."/>
            <person name="Yoshikawa S."/>
            <person name="Yamada K."/>
            <person name="Nakamura Y."/>
            <person name="Ichinomiya M."/>
            <person name="Sato N."/>
            <person name="Blanc-Mathieu R."/>
            <person name="Endo H."/>
            <person name="Kuwata A."/>
            <person name="Ogata H."/>
        </authorList>
    </citation>
    <scope>NUCLEOTIDE SEQUENCE [LARGE SCALE GENOMIC DNA]</scope>
    <source>
        <strain evidence="12">NIES 3699</strain>
    </source>
</reference>
<proteinExistence type="inferred from homology"/>
<sequence length="257" mass="27088">MSGFTFGSGAPPPAPAPSTFGATGVSSVGSSVGLNSSISSSNPSTVPSMTVAGGGGGGGGGEASQGASKDDIYNAYKSKSLEEIINSYSTSLTADTSSFLTQAKRVSEWDGILRTSSTSISSLTSQVSRLMLQQDEVDKVLNSVSSYQSELSSQLSTLESLIDSAFSATRSQEPTDADVQRERSYQRVIDVDHRLRSILQALSATVRDLNESEEADVSKEGSVGQIVKILNAHHETLGWLEGKARGVERELNDLNRK</sequence>
<feature type="region of interest" description="Disordered" evidence="9">
    <location>
        <begin position="1"/>
        <end position="66"/>
    </location>
</feature>
<comment type="similarity">
    <text evidence="2">Belongs to the nucleoporin NSP1/NUP62 family.</text>
</comment>
<evidence type="ECO:0000256" key="7">
    <source>
        <dbReference type="ARBA" id="ARBA00023132"/>
    </source>
</evidence>
<evidence type="ECO:0000256" key="9">
    <source>
        <dbReference type="SAM" id="MobiDB-lite"/>
    </source>
</evidence>
<evidence type="ECO:0000313" key="11">
    <source>
        <dbReference type="EMBL" id="GMI09490.1"/>
    </source>
</evidence>
<dbReference type="PANTHER" id="PTHR12084">
    <property type="entry name" value="NUCLEAR PORE GLYCOPROTEIN P62-RELATED"/>
    <property type="match status" value="1"/>
</dbReference>
<evidence type="ECO:0000256" key="5">
    <source>
        <dbReference type="ARBA" id="ARBA00022927"/>
    </source>
</evidence>
<gene>
    <name evidence="11" type="ORF">TrVE_jg355</name>
</gene>
<accession>A0A9W7FC74</accession>
<evidence type="ECO:0000256" key="2">
    <source>
        <dbReference type="ARBA" id="ARBA00005911"/>
    </source>
</evidence>